<feature type="compositionally biased region" description="Low complexity" evidence="6">
    <location>
        <begin position="306"/>
        <end position="318"/>
    </location>
</feature>
<evidence type="ECO:0000256" key="4">
    <source>
        <dbReference type="ARBA" id="ARBA00022840"/>
    </source>
</evidence>
<keyword evidence="4 5" id="KW-0067">ATP-binding</keyword>
<dbReference type="GO" id="GO:0004674">
    <property type="term" value="F:protein serine/threonine kinase activity"/>
    <property type="evidence" value="ECO:0007669"/>
    <property type="project" value="UniProtKB-EC"/>
</dbReference>
<feature type="binding site" evidence="5">
    <location>
        <position position="39"/>
    </location>
    <ligand>
        <name>ATP</name>
        <dbReference type="ChEBI" id="CHEBI:30616"/>
    </ligand>
</feature>
<dbReference type="PROSITE" id="PS00108">
    <property type="entry name" value="PROTEIN_KINASE_ST"/>
    <property type="match status" value="1"/>
</dbReference>
<evidence type="ECO:0000256" key="3">
    <source>
        <dbReference type="ARBA" id="ARBA00022777"/>
    </source>
</evidence>
<evidence type="ECO:0000256" key="1">
    <source>
        <dbReference type="ARBA" id="ARBA00022679"/>
    </source>
</evidence>
<accession>A0A518HD38</accession>
<evidence type="ECO:0000256" key="6">
    <source>
        <dbReference type="SAM" id="MobiDB-lite"/>
    </source>
</evidence>
<dbReference type="GO" id="GO:0005524">
    <property type="term" value="F:ATP binding"/>
    <property type="evidence" value="ECO:0007669"/>
    <property type="project" value="UniProtKB-UniRule"/>
</dbReference>
<sequence length="812" mass="89667">MIGTTLKRRFSIERELGRGGMGAVYLAVDRILERPVAIKILRELGGEEVGDRLRLEARILARLQHDSIVRLYDFDEEGGVYFFIMEVVEGPSYYKRWKALPIPDRLGVLAGVADALDYAHHQGIIHRDIKPGNILLTRDDRPKLSDFGLSLLAEHGQETGVTRGTPLYMSPEQAKGKRLDPRSDLYALGVLLYEAATELTPFQGSAMALMAQHVNIAPEPPRARNPVLSPELEGLILRSMAKVPDARPSCGADVGRELRDLLQHDAWRVRGLPGVPVASPPATVPETAAVPSADSPGSMASSAMQDPISSGPPGASSIPSVAVAPPEVAAPARRKAAARADAERMIAEVEHAPILLSPEERFLSGHYLAYLLGGSRRRGIFLRRPLDPLNADRARLILAMTWLMLGEGTEAELSRATRLLDDRPDIRPRLSPTVVIKYLRSRDDPAKRRRFRKLRERLQAASARAQRRMTDERGLLNPGLMPQSLDDLYALAPHRDEVDDGLVSRWNRLAELWRARPDFRRAVLRYATLRAADDPGSVDLWPEVVHPLIERALWQRRLRSRAEGFWDAAGRALLVAPAPGRRLDRAIEAAVPTRDVDELDDSMEQFGNDPEYVEAALDDAPGPAEQSSGNNLTISRESLRAITAEDPSSRGFIGLTSPDPDRFTLGELRALRKEAIAALRDRSGAPGHRVIPVGPYRLVVVASIRGTKAGTVAIQGMPNKQIELFVPSLAGGGSDARPIVAVWHYDDRSMVVAHLDQRGRSRYVLWNAAVNQQSIYAELAELNSDLLKLNLEAPDRPDKALVRGIWPLRSRQ</sequence>
<evidence type="ECO:0000256" key="5">
    <source>
        <dbReference type="PROSITE-ProRule" id="PRU10141"/>
    </source>
</evidence>
<evidence type="ECO:0000313" key="8">
    <source>
        <dbReference type="EMBL" id="QDV38750.1"/>
    </source>
</evidence>
<dbReference type="KEGG" id="tpla:ElP_67070"/>
<dbReference type="InterPro" id="IPR011009">
    <property type="entry name" value="Kinase-like_dom_sf"/>
</dbReference>
<dbReference type="EMBL" id="CP036426">
    <property type="protein sequence ID" value="QDV38750.1"/>
    <property type="molecule type" value="Genomic_DNA"/>
</dbReference>
<evidence type="ECO:0000256" key="2">
    <source>
        <dbReference type="ARBA" id="ARBA00022741"/>
    </source>
</evidence>
<reference evidence="8 9" key="1">
    <citation type="submission" date="2019-02" db="EMBL/GenBank/DDBJ databases">
        <title>Deep-cultivation of Planctomycetes and their phenomic and genomic characterization uncovers novel biology.</title>
        <authorList>
            <person name="Wiegand S."/>
            <person name="Jogler M."/>
            <person name="Boedeker C."/>
            <person name="Pinto D."/>
            <person name="Vollmers J."/>
            <person name="Rivas-Marin E."/>
            <person name="Kohn T."/>
            <person name="Peeters S.H."/>
            <person name="Heuer A."/>
            <person name="Rast P."/>
            <person name="Oberbeckmann S."/>
            <person name="Bunk B."/>
            <person name="Jeske O."/>
            <person name="Meyerdierks A."/>
            <person name="Storesund J.E."/>
            <person name="Kallscheuer N."/>
            <person name="Luecker S."/>
            <person name="Lage O.M."/>
            <person name="Pohl T."/>
            <person name="Merkel B.J."/>
            <person name="Hornburger P."/>
            <person name="Mueller R.-W."/>
            <person name="Bruemmer F."/>
            <person name="Labrenz M."/>
            <person name="Spormann A.M."/>
            <person name="Op den Camp H."/>
            <person name="Overmann J."/>
            <person name="Amann R."/>
            <person name="Jetten M.S.M."/>
            <person name="Mascher T."/>
            <person name="Medema M.H."/>
            <person name="Devos D.P."/>
            <person name="Kaster A.-K."/>
            <person name="Ovreas L."/>
            <person name="Rohde M."/>
            <person name="Galperin M.Y."/>
            <person name="Jogler C."/>
        </authorList>
    </citation>
    <scope>NUCLEOTIDE SEQUENCE [LARGE SCALE GENOMIC DNA]</scope>
    <source>
        <strain evidence="8 9">ElP</strain>
    </source>
</reference>
<dbReference type="InterPro" id="IPR000719">
    <property type="entry name" value="Prot_kinase_dom"/>
</dbReference>
<dbReference type="PROSITE" id="PS50011">
    <property type="entry name" value="PROTEIN_KINASE_DOM"/>
    <property type="match status" value="1"/>
</dbReference>
<dbReference type="AlphaFoldDB" id="A0A518HD38"/>
<dbReference type="CDD" id="cd14014">
    <property type="entry name" value="STKc_PknB_like"/>
    <property type="match status" value="1"/>
</dbReference>
<gene>
    <name evidence="8" type="primary">prkC_29</name>
    <name evidence="8" type="ORF">ElP_67070</name>
</gene>
<evidence type="ECO:0000313" key="9">
    <source>
        <dbReference type="Proteomes" id="UP000317835"/>
    </source>
</evidence>
<dbReference type="SUPFAM" id="SSF56112">
    <property type="entry name" value="Protein kinase-like (PK-like)"/>
    <property type="match status" value="1"/>
</dbReference>
<dbReference type="SMART" id="SM00220">
    <property type="entry name" value="S_TKc"/>
    <property type="match status" value="1"/>
</dbReference>
<organism evidence="8 9">
    <name type="scientific">Tautonia plasticadhaerens</name>
    <dbReference type="NCBI Taxonomy" id="2527974"/>
    <lineage>
        <taxon>Bacteria</taxon>
        <taxon>Pseudomonadati</taxon>
        <taxon>Planctomycetota</taxon>
        <taxon>Planctomycetia</taxon>
        <taxon>Isosphaerales</taxon>
        <taxon>Isosphaeraceae</taxon>
        <taxon>Tautonia</taxon>
    </lineage>
</organism>
<dbReference type="Pfam" id="PF00069">
    <property type="entry name" value="Pkinase"/>
    <property type="match status" value="1"/>
</dbReference>
<dbReference type="Proteomes" id="UP000317835">
    <property type="component" value="Chromosome"/>
</dbReference>
<keyword evidence="2 5" id="KW-0547">Nucleotide-binding</keyword>
<dbReference type="EC" id="2.7.11.1" evidence="8"/>
<keyword evidence="9" id="KW-1185">Reference proteome</keyword>
<feature type="compositionally biased region" description="Low complexity" evidence="6">
    <location>
        <begin position="284"/>
        <end position="293"/>
    </location>
</feature>
<proteinExistence type="predicted"/>
<feature type="region of interest" description="Disordered" evidence="6">
    <location>
        <begin position="278"/>
        <end position="318"/>
    </location>
</feature>
<keyword evidence="3 8" id="KW-0418">Kinase</keyword>
<name>A0A518HD38_9BACT</name>
<dbReference type="PANTHER" id="PTHR43289:SF6">
    <property type="entry name" value="SERINE_THREONINE-PROTEIN KINASE NEKL-3"/>
    <property type="match status" value="1"/>
</dbReference>
<dbReference type="PANTHER" id="PTHR43289">
    <property type="entry name" value="MITOGEN-ACTIVATED PROTEIN KINASE KINASE KINASE 20-RELATED"/>
    <property type="match status" value="1"/>
</dbReference>
<dbReference type="InterPro" id="IPR008271">
    <property type="entry name" value="Ser/Thr_kinase_AS"/>
</dbReference>
<feature type="domain" description="Protein kinase" evidence="7">
    <location>
        <begin position="10"/>
        <end position="262"/>
    </location>
</feature>
<dbReference type="InterPro" id="IPR017441">
    <property type="entry name" value="Protein_kinase_ATP_BS"/>
</dbReference>
<evidence type="ECO:0000259" key="7">
    <source>
        <dbReference type="PROSITE" id="PS50011"/>
    </source>
</evidence>
<keyword evidence="1 8" id="KW-0808">Transferase</keyword>
<dbReference type="Gene3D" id="3.30.200.20">
    <property type="entry name" value="Phosphorylase Kinase, domain 1"/>
    <property type="match status" value="1"/>
</dbReference>
<dbReference type="Gene3D" id="1.10.510.10">
    <property type="entry name" value="Transferase(Phosphotransferase) domain 1"/>
    <property type="match status" value="1"/>
</dbReference>
<protein>
    <submittedName>
        <fullName evidence="8">Serine/threonine-protein kinase PrkC</fullName>
        <ecNumber evidence="8">2.7.11.1</ecNumber>
    </submittedName>
</protein>
<dbReference type="PROSITE" id="PS00107">
    <property type="entry name" value="PROTEIN_KINASE_ATP"/>
    <property type="match status" value="1"/>
</dbReference>